<keyword evidence="4" id="KW-1185">Reference proteome</keyword>
<dbReference type="InterPro" id="IPR025959">
    <property type="entry name" value="Winged_HTH_dom"/>
</dbReference>
<evidence type="ECO:0000259" key="1">
    <source>
        <dbReference type="Pfam" id="PF13358"/>
    </source>
</evidence>
<comment type="caution">
    <text evidence="3">The sequence shown here is derived from an EMBL/GenBank/DDBJ whole genome shotgun (WGS) entry which is preliminary data.</text>
</comment>
<evidence type="ECO:0000313" key="4">
    <source>
        <dbReference type="Proteomes" id="UP000675781"/>
    </source>
</evidence>
<evidence type="ECO:0000259" key="2">
    <source>
        <dbReference type="Pfam" id="PF13592"/>
    </source>
</evidence>
<organism evidence="3 4">
    <name type="scientific">Actinospica durhamensis</name>
    <dbReference type="NCBI Taxonomy" id="1508375"/>
    <lineage>
        <taxon>Bacteria</taxon>
        <taxon>Bacillati</taxon>
        <taxon>Actinomycetota</taxon>
        <taxon>Actinomycetes</taxon>
        <taxon>Catenulisporales</taxon>
        <taxon>Actinospicaceae</taxon>
        <taxon>Actinospica</taxon>
    </lineage>
</organism>
<accession>A0A941IR73</accession>
<feature type="domain" description="Tc1-like transposase DDE" evidence="1">
    <location>
        <begin position="57"/>
        <end position="193"/>
    </location>
</feature>
<dbReference type="InterPro" id="IPR038717">
    <property type="entry name" value="Tc1-like_DDE_dom"/>
</dbReference>
<name>A0A941IR73_9ACTN</name>
<reference evidence="3" key="1">
    <citation type="submission" date="2021-04" db="EMBL/GenBank/DDBJ databases">
        <title>Genome based classification of Actinospica acidithermotolerans sp. nov., an actinobacterium isolated from an Indonesian hot spring.</title>
        <authorList>
            <person name="Kusuma A.B."/>
            <person name="Putra K.E."/>
            <person name="Nafisah S."/>
            <person name="Loh J."/>
            <person name="Nouioui I."/>
            <person name="Goodfellow M."/>
        </authorList>
    </citation>
    <scope>NUCLEOTIDE SEQUENCE</scope>
    <source>
        <strain evidence="3">CSCA 57</strain>
    </source>
</reference>
<evidence type="ECO:0000313" key="3">
    <source>
        <dbReference type="EMBL" id="MBR7832001.1"/>
    </source>
</evidence>
<proteinExistence type="predicted"/>
<dbReference type="InterPro" id="IPR036397">
    <property type="entry name" value="RNaseH_sf"/>
</dbReference>
<protein>
    <submittedName>
        <fullName evidence="3">IS630 family transposase</fullName>
    </submittedName>
</protein>
<sequence>MRFAATAGVWRLLRRIGYSHHRPGRRAVQRDEQAITEWREVTWPDIVAQAKRTRAWIVFEDEAGAMLTPPIRGTWAKRGARVILRCSYAHERKTSMAAFACYRAGRLPKMFYALAPNASFTENEFGPLLTDLHARLGPGKVILVWDRLSAHVTSRKTKAFIAANASWLSVVPLPGYAPELDPVEQIWAWIKNGPLANYCAANLAELTDAAGRALDRLCKQPELLTPFLRHTGLDWP</sequence>
<dbReference type="Gene3D" id="3.30.420.10">
    <property type="entry name" value="Ribonuclease H-like superfamily/Ribonuclease H"/>
    <property type="match status" value="1"/>
</dbReference>
<dbReference type="InterPro" id="IPR047655">
    <property type="entry name" value="Transpos_IS630-like"/>
</dbReference>
<dbReference type="NCBIfam" id="NF033545">
    <property type="entry name" value="transpos_IS630"/>
    <property type="match status" value="1"/>
</dbReference>
<dbReference type="GO" id="GO:0003676">
    <property type="term" value="F:nucleic acid binding"/>
    <property type="evidence" value="ECO:0007669"/>
    <property type="project" value="InterPro"/>
</dbReference>
<feature type="domain" description="Winged helix-turn helix" evidence="2">
    <location>
        <begin position="7"/>
        <end position="40"/>
    </location>
</feature>
<dbReference type="Pfam" id="PF13358">
    <property type="entry name" value="DDE_3"/>
    <property type="match status" value="1"/>
</dbReference>
<dbReference type="EMBL" id="JAGSOG010000005">
    <property type="protein sequence ID" value="MBR7832001.1"/>
    <property type="molecule type" value="Genomic_DNA"/>
</dbReference>
<gene>
    <name evidence="3" type="ORF">KDL01_01950</name>
</gene>
<dbReference type="Proteomes" id="UP000675781">
    <property type="component" value="Unassembled WGS sequence"/>
</dbReference>
<dbReference type="AlphaFoldDB" id="A0A941IR73"/>
<dbReference type="Pfam" id="PF13592">
    <property type="entry name" value="HTH_33"/>
    <property type="match status" value="1"/>
</dbReference>